<evidence type="ECO:0000256" key="7">
    <source>
        <dbReference type="ARBA" id="ARBA00022777"/>
    </source>
</evidence>
<reference evidence="13" key="1">
    <citation type="submission" date="2017-09" db="EMBL/GenBank/DDBJ databases">
        <title>Depth-based differentiation of microbial function through sediment-hosted aquifers and enrichment of novel symbionts in the deep terrestrial subsurface.</title>
        <authorList>
            <person name="Probst A.J."/>
            <person name="Ladd B."/>
            <person name="Jarett J.K."/>
            <person name="Geller-Mcgrath D.E."/>
            <person name="Sieber C.M.K."/>
            <person name="Emerson J.B."/>
            <person name="Anantharaman K."/>
            <person name="Thomas B.C."/>
            <person name="Malmstrom R."/>
            <person name="Stieglmeier M."/>
            <person name="Klingl A."/>
            <person name="Woyke T."/>
            <person name="Ryan C.M."/>
            <person name="Banfield J.F."/>
        </authorList>
    </citation>
    <scope>NUCLEOTIDE SEQUENCE [LARGE SCALE GENOMIC DNA]</scope>
</reference>
<dbReference type="PANTHER" id="PTHR42833:SF4">
    <property type="entry name" value="URIDYLATE KINASE PUMPKIN, CHLOROPLASTIC"/>
    <property type="match status" value="1"/>
</dbReference>
<dbReference type="Proteomes" id="UP000229675">
    <property type="component" value="Unassembled WGS sequence"/>
</dbReference>
<keyword evidence="5" id="KW-0808">Transferase</keyword>
<dbReference type="PANTHER" id="PTHR42833">
    <property type="entry name" value="URIDYLATE KINASE"/>
    <property type="match status" value="1"/>
</dbReference>
<dbReference type="AlphaFoldDB" id="A0A2H0WXA6"/>
<dbReference type="EMBL" id="PEZD01000030">
    <property type="protein sequence ID" value="PIS17304.1"/>
    <property type="molecule type" value="Genomic_DNA"/>
</dbReference>
<dbReference type="EC" id="2.7.4.22" evidence="3"/>
<dbReference type="InterPro" id="IPR001048">
    <property type="entry name" value="Asp/Glu/Uridylate_kinase"/>
</dbReference>
<evidence type="ECO:0000256" key="5">
    <source>
        <dbReference type="ARBA" id="ARBA00022679"/>
    </source>
</evidence>
<protein>
    <recommendedName>
        <fullName evidence="3">UMP kinase</fullName>
        <ecNumber evidence="3">2.7.4.22</ecNumber>
    </recommendedName>
    <alternativeName>
        <fullName evidence="10">Uridine monophosphate kinase</fullName>
    </alternativeName>
</protein>
<accession>A0A2H0WXA6</accession>
<feature type="domain" description="Aspartate/glutamate/uridylate kinase" evidence="11">
    <location>
        <begin position="10"/>
        <end position="204"/>
    </location>
</feature>
<dbReference type="GO" id="GO:0006225">
    <property type="term" value="P:UDP biosynthetic process"/>
    <property type="evidence" value="ECO:0007669"/>
    <property type="project" value="TreeGrafter"/>
</dbReference>
<evidence type="ECO:0000256" key="9">
    <source>
        <dbReference type="ARBA" id="ARBA00022975"/>
    </source>
</evidence>
<dbReference type="GO" id="GO:0005524">
    <property type="term" value="F:ATP binding"/>
    <property type="evidence" value="ECO:0007669"/>
    <property type="project" value="UniProtKB-KW"/>
</dbReference>
<dbReference type="SUPFAM" id="SSF53633">
    <property type="entry name" value="Carbamate kinase-like"/>
    <property type="match status" value="1"/>
</dbReference>
<evidence type="ECO:0000256" key="10">
    <source>
        <dbReference type="ARBA" id="ARBA00032092"/>
    </source>
</evidence>
<evidence type="ECO:0000256" key="1">
    <source>
        <dbReference type="ARBA" id="ARBA00004791"/>
    </source>
</evidence>
<name>A0A2H0WXA6_9BACT</name>
<evidence type="ECO:0000256" key="3">
    <source>
        <dbReference type="ARBA" id="ARBA00012899"/>
    </source>
</evidence>
<gene>
    <name evidence="12" type="ORF">COT59_01355</name>
</gene>
<evidence type="ECO:0000259" key="11">
    <source>
        <dbReference type="Pfam" id="PF00696"/>
    </source>
</evidence>
<evidence type="ECO:0000313" key="13">
    <source>
        <dbReference type="Proteomes" id="UP000229675"/>
    </source>
</evidence>
<dbReference type="InterPro" id="IPR011818">
    <property type="entry name" value="Uridylate_kinase_arch/spir"/>
</dbReference>
<dbReference type="Gene3D" id="3.40.1160.10">
    <property type="entry name" value="Acetylglutamate kinase-like"/>
    <property type="match status" value="1"/>
</dbReference>
<keyword evidence="4" id="KW-0963">Cytoplasm</keyword>
<keyword evidence="9" id="KW-0665">Pyrimidine biosynthesis</keyword>
<dbReference type="NCBIfam" id="TIGR02076">
    <property type="entry name" value="pyrH_arch"/>
    <property type="match status" value="1"/>
</dbReference>
<dbReference type="InterPro" id="IPR036393">
    <property type="entry name" value="AceGlu_kinase-like_sf"/>
</dbReference>
<keyword evidence="7 12" id="KW-0418">Kinase</keyword>
<keyword evidence="6" id="KW-0547">Nucleotide-binding</keyword>
<evidence type="ECO:0000256" key="6">
    <source>
        <dbReference type="ARBA" id="ARBA00022741"/>
    </source>
</evidence>
<proteinExistence type="inferred from homology"/>
<keyword evidence="8" id="KW-0067">ATP-binding</keyword>
<sequence length="228" mass="25694">MKEMIKKPETIVISLGGSIIVPGKIQVAFLKKFREFILKFLKRNCQFIIVAGGGAVARQYQEAATKITKVSDEDKDWLGIHATRFNAHLLRTIFKEEAYPVVLDSPHKEIDAERYNLFIASGWRPGWSTDYDAVILADRFKADKIINASNITYVYDRNKKLLNGISWKDYRKLISSAWAPGMNVPFDPIAAKAAQELKMTVIVAKGTNLNNLADILNDKPFQGTVIHP</sequence>
<dbReference type="GO" id="GO:0033862">
    <property type="term" value="F:UMP kinase activity"/>
    <property type="evidence" value="ECO:0007669"/>
    <property type="project" value="UniProtKB-EC"/>
</dbReference>
<dbReference type="Pfam" id="PF00696">
    <property type="entry name" value="AA_kinase"/>
    <property type="match status" value="1"/>
</dbReference>
<evidence type="ECO:0000256" key="8">
    <source>
        <dbReference type="ARBA" id="ARBA00022840"/>
    </source>
</evidence>
<evidence type="ECO:0000256" key="2">
    <source>
        <dbReference type="ARBA" id="ARBA00007614"/>
    </source>
</evidence>
<evidence type="ECO:0000313" key="12">
    <source>
        <dbReference type="EMBL" id="PIS17304.1"/>
    </source>
</evidence>
<comment type="caution">
    <text evidence="12">The sequence shown here is derived from an EMBL/GenBank/DDBJ whole genome shotgun (WGS) entry which is preliminary data.</text>
</comment>
<comment type="similarity">
    <text evidence="2">Belongs to the UMP kinase family.</text>
</comment>
<organism evidence="12 13">
    <name type="scientific">Candidatus Nealsonbacteria bacterium CG09_land_8_20_14_0_10_42_14</name>
    <dbReference type="NCBI Taxonomy" id="1974707"/>
    <lineage>
        <taxon>Bacteria</taxon>
        <taxon>Candidatus Nealsoniibacteriota</taxon>
    </lineage>
</organism>
<comment type="pathway">
    <text evidence="1">Pyrimidine metabolism; CTP biosynthesis via de novo pathway; UDP from UMP (UMPK route): step 1/1.</text>
</comment>
<evidence type="ECO:0000256" key="4">
    <source>
        <dbReference type="ARBA" id="ARBA00022490"/>
    </source>
</evidence>